<feature type="transmembrane region" description="Helical" evidence="8">
    <location>
        <begin position="203"/>
        <end position="227"/>
    </location>
</feature>
<feature type="transmembrane region" description="Helical" evidence="8">
    <location>
        <begin position="36"/>
        <end position="56"/>
    </location>
</feature>
<evidence type="ECO:0000256" key="3">
    <source>
        <dbReference type="ARBA" id="ARBA00022679"/>
    </source>
</evidence>
<evidence type="ECO:0000256" key="7">
    <source>
        <dbReference type="ARBA" id="ARBA00024033"/>
    </source>
</evidence>
<evidence type="ECO:0000256" key="2">
    <source>
        <dbReference type="ARBA" id="ARBA00022475"/>
    </source>
</evidence>
<dbReference type="EMBL" id="VOSW01000030">
    <property type="protein sequence ID" value="KAE8758681.1"/>
    <property type="molecule type" value="Genomic_DNA"/>
</dbReference>
<dbReference type="Proteomes" id="UP000463700">
    <property type="component" value="Unassembled WGS sequence"/>
</dbReference>
<evidence type="ECO:0000256" key="5">
    <source>
        <dbReference type="ARBA" id="ARBA00022989"/>
    </source>
</evidence>
<evidence type="ECO:0000313" key="9">
    <source>
        <dbReference type="EMBL" id="KAE8758681.1"/>
    </source>
</evidence>
<comment type="similarity">
    <text evidence="7">Belongs to the glycosyltransferase 87 family.</text>
</comment>
<evidence type="ECO:0000256" key="6">
    <source>
        <dbReference type="ARBA" id="ARBA00023136"/>
    </source>
</evidence>
<evidence type="ECO:0000256" key="4">
    <source>
        <dbReference type="ARBA" id="ARBA00022692"/>
    </source>
</evidence>
<keyword evidence="5 8" id="KW-1133">Transmembrane helix</keyword>
<evidence type="ECO:0000256" key="8">
    <source>
        <dbReference type="SAM" id="Phobius"/>
    </source>
</evidence>
<feature type="transmembrane region" description="Helical" evidence="8">
    <location>
        <begin position="324"/>
        <end position="342"/>
    </location>
</feature>
<keyword evidence="2" id="KW-1003">Cell membrane</keyword>
<comment type="subcellular location">
    <subcellularLocation>
        <location evidence="1">Cell membrane</location>
        <topology evidence="1">Multi-pass membrane protein</topology>
    </subcellularLocation>
</comment>
<comment type="caution">
    <text evidence="9">The sequence shown here is derived from an EMBL/GenBank/DDBJ whole genome shotgun (WGS) entry which is preliminary data.</text>
</comment>
<feature type="transmembrane region" description="Helical" evidence="8">
    <location>
        <begin position="164"/>
        <end position="197"/>
    </location>
</feature>
<feature type="transmembrane region" description="Helical" evidence="8">
    <location>
        <begin position="97"/>
        <end position="120"/>
    </location>
</feature>
<dbReference type="RefSeq" id="WP_154560873.1">
    <property type="nucleotide sequence ID" value="NZ_VOSW01000030.1"/>
</dbReference>
<evidence type="ECO:0000256" key="1">
    <source>
        <dbReference type="ARBA" id="ARBA00004651"/>
    </source>
</evidence>
<dbReference type="GO" id="GO:0016758">
    <property type="term" value="F:hexosyltransferase activity"/>
    <property type="evidence" value="ECO:0007669"/>
    <property type="project" value="InterPro"/>
</dbReference>
<dbReference type="OrthoDB" id="8962112at2"/>
<keyword evidence="6 8" id="KW-0472">Membrane</keyword>
<name>A0A6N6WF00_9BURK</name>
<proteinExistence type="inferred from homology"/>
<organism evidence="9 10">
    <name type="scientific">Paraburkholderia madseniana</name>
    <dbReference type="NCBI Taxonomy" id="2599607"/>
    <lineage>
        <taxon>Bacteria</taxon>
        <taxon>Pseudomonadati</taxon>
        <taxon>Pseudomonadota</taxon>
        <taxon>Betaproteobacteria</taxon>
        <taxon>Burkholderiales</taxon>
        <taxon>Burkholderiaceae</taxon>
        <taxon>Paraburkholderia</taxon>
    </lineage>
</organism>
<feature type="transmembrane region" description="Helical" evidence="8">
    <location>
        <begin position="348"/>
        <end position="366"/>
    </location>
</feature>
<protein>
    <submittedName>
        <fullName evidence="9">DUF2029 domain-containing protein</fullName>
    </submittedName>
</protein>
<dbReference type="GO" id="GO:0005886">
    <property type="term" value="C:plasma membrane"/>
    <property type="evidence" value="ECO:0007669"/>
    <property type="project" value="UniProtKB-SubCell"/>
</dbReference>
<gene>
    <name evidence="9" type="ORF">FSO04_17465</name>
</gene>
<feature type="transmembrane region" description="Helical" evidence="8">
    <location>
        <begin position="373"/>
        <end position="389"/>
    </location>
</feature>
<reference evidence="9 10" key="1">
    <citation type="journal article" date="2020" name="Int. J. Syst. Evol. Microbiol.">
        <title>Paraburkholderia madseniana sp. nov., a phenolic acid-degrading bacterium isolated from acidic forest soil.</title>
        <authorList>
            <person name="Wilhelm R.C."/>
            <person name="Murphy S.J.L."/>
            <person name="Feriancek N.M."/>
            <person name="Karasz D.C."/>
            <person name="DeRito C.M."/>
            <person name="Newman J.D."/>
            <person name="Buckley D.H."/>
        </authorList>
    </citation>
    <scope>NUCLEOTIDE SEQUENCE [LARGE SCALE GENOMIC DNA]</scope>
    <source>
        <strain evidence="9 10">RP11</strain>
    </source>
</reference>
<dbReference type="InterPro" id="IPR018584">
    <property type="entry name" value="GT87"/>
</dbReference>
<evidence type="ECO:0000313" key="10">
    <source>
        <dbReference type="Proteomes" id="UP000463700"/>
    </source>
</evidence>
<sequence length="427" mass="46056">MNLRAFRHASAKCRPLPVLHAAGPARRPHWLNADRLRLYPIIVFGCYALFIAILLVRMSGQNGLSGTSPFVVDFLPFWSAAVLALHGHAVDAYNVKALSVIEIGTVPYLGTVNGVLPWLYPPNTLLLVVPLALLPYKAAAVLWLGGAYAFFVKVIRVIVPDRHAILPVLFFPGALFVISTGQNGLLTAALAGCGLVWLRRRPVAAGVCLGLLCMKPQLVLLFPLALLCSRSWRALAAFVLTAGATLALAVLVFGAQTLTAFLHNTGIAAYSIESAHATLARVPTVFALATLVHAPAGLAYAAQGACALIAAAAVCYGWSRECSYALRAATLICASLLVSPYLYDYDLAWFGVLIAWYCRHALVAGWERGEREWLAALWIAPLGGMLIMACGPFQFLPLISLTTLGMLLRRIALERRAAPVFQRYADE</sequence>
<accession>A0A6N6WF00</accession>
<dbReference type="AlphaFoldDB" id="A0A6N6WF00"/>
<feature type="transmembrane region" description="Helical" evidence="8">
    <location>
        <begin position="298"/>
        <end position="317"/>
    </location>
</feature>
<keyword evidence="3" id="KW-0808">Transferase</keyword>
<keyword evidence="4 8" id="KW-0812">Transmembrane</keyword>
<feature type="transmembrane region" description="Helical" evidence="8">
    <location>
        <begin position="68"/>
        <end position="85"/>
    </location>
</feature>
<feature type="transmembrane region" description="Helical" evidence="8">
    <location>
        <begin position="126"/>
        <end position="152"/>
    </location>
</feature>
<feature type="transmembrane region" description="Helical" evidence="8">
    <location>
        <begin position="234"/>
        <end position="255"/>
    </location>
</feature>
<dbReference type="Pfam" id="PF09594">
    <property type="entry name" value="GT87"/>
    <property type="match status" value="1"/>
</dbReference>